<name>A0A4V6YUC6_9BACT</name>
<evidence type="ECO:0000313" key="1">
    <source>
        <dbReference type="EMBL" id="VFQ43728.1"/>
    </source>
</evidence>
<dbReference type="EMBL" id="CAADHO010000002">
    <property type="protein sequence ID" value="VFQ43728.1"/>
    <property type="molecule type" value="Genomic_DNA"/>
</dbReference>
<protein>
    <submittedName>
        <fullName evidence="1">Uncharacterized protein</fullName>
    </submittedName>
</protein>
<keyword evidence="2" id="KW-1185">Reference proteome</keyword>
<dbReference type="Proteomes" id="UP000507962">
    <property type="component" value="Unassembled WGS sequence"/>
</dbReference>
<reference evidence="1 2" key="1">
    <citation type="submission" date="2019-03" db="EMBL/GenBank/DDBJ databases">
        <authorList>
            <person name="Nijsse B."/>
        </authorList>
    </citation>
    <scope>NUCLEOTIDE SEQUENCE [LARGE SCALE GENOMIC DNA]</scope>
    <source>
        <strain evidence="1">Desulfoluna butyratoxydans MSL71</strain>
    </source>
</reference>
<accession>A0A4V6YUC6</accession>
<sequence>MIPTLCRPTAAPPPTRSTSAALRLALGGYGPGCGPVDAMVPLSIINHGSSPSCDNRTERCPFPAVPGDRYAASLCFQGAPTWYMPRPVNLRSGAAAAH</sequence>
<gene>
    <name evidence="1" type="ORF">MSL71_13690</name>
</gene>
<dbReference type="AlphaFoldDB" id="A0A4V6YUC6"/>
<proteinExistence type="predicted"/>
<evidence type="ECO:0000313" key="2">
    <source>
        <dbReference type="Proteomes" id="UP000507962"/>
    </source>
</evidence>
<organism evidence="1 2">
    <name type="scientific">Desulfoluna butyratoxydans</name>
    <dbReference type="NCBI Taxonomy" id="231438"/>
    <lineage>
        <taxon>Bacteria</taxon>
        <taxon>Pseudomonadati</taxon>
        <taxon>Thermodesulfobacteriota</taxon>
        <taxon>Desulfobacteria</taxon>
        <taxon>Desulfobacterales</taxon>
        <taxon>Desulfolunaceae</taxon>
        <taxon>Desulfoluna</taxon>
    </lineage>
</organism>